<feature type="domain" description="C3H1-type" evidence="21">
    <location>
        <begin position="152"/>
        <end position="182"/>
    </location>
</feature>
<evidence type="ECO:0000256" key="7">
    <source>
        <dbReference type="ARBA" id="ARBA00022737"/>
    </source>
</evidence>
<reference evidence="22" key="1">
    <citation type="submission" date="2025-08" db="UniProtKB">
        <authorList>
            <consortium name="Ensembl"/>
        </authorList>
    </citation>
    <scope>IDENTIFICATION</scope>
</reference>
<evidence type="ECO:0000313" key="23">
    <source>
        <dbReference type="Proteomes" id="UP000694389"/>
    </source>
</evidence>
<dbReference type="GO" id="GO:0102265">
    <property type="term" value="F:tRNA-dihydrouridine47 synthase activity"/>
    <property type="evidence" value="ECO:0007669"/>
    <property type="project" value="UniProtKB-EC"/>
</dbReference>
<evidence type="ECO:0000313" key="22">
    <source>
        <dbReference type="Ensembl" id="ENSDLAP00005078221.1"/>
    </source>
</evidence>
<keyword evidence="5 19" id="KW-0819">tRNA processing</keyword>
<protein>
    <recommendedName>
        <fullName evidence="19">tRNA-dihydrouridine(47) synthase [NAD(P)(+)]</fullName>
        <ecNumber evidence="19">1.3.1.-</ecNumber>
    </recommendedName>
    <alternativeName>
        <fullName evidence="19">tRNA-dihydrouridine synthase 3</fullName>
    </alternativeName>
</protein>
<dbReference type="GeneTree" id="ENSGT00550000075134"/>
<evidence type="ECO:0000256" key="6">
    <source>
        <dbReference type="ARBA" id="ARBA00022723"/>
    </source>
</evidence>
<dbReference type="Ensembl" id="ENSDLAT00005074068.1">
    <property type="protein sequence ID" value="ENSDLAP00005078221.1"/>
    <property type="gene ID" value="ENSDLAG00005011491.2"/>
</dbReference>
<accession>A0A8P4KFC0</accession>
<comment type="function">
    <text evidence="13">Catalyzes the synthesis of dihydrouridine, a modified base, in various RNAs, such as tRNAs, mRNAs and some long non-coding RNAs (lncRNAs). Mainly modifies the uridine in position 47 (U47) in the D-loop of most cytoplasmic tRNAs. Also able to mediate the formation of dihydrouridine in some mRNAs, thereby regulating their translation.</text>
</comment>
<evidence type="ECO:0000256" key="17">
    <source>
        <dbReference type="ARBA" id="ARBA00049513"/>
    </source>
</evidence>
<dbReference type="InterPro" id="IPR013785">
    <property type="entry name" value="Aldolase_TIM"/>
</dbReference>
<dbReference type="Pfam" id="PF25585">
    <property type="entry name" value="zf-CCCH_DUS3L"/>
    <property type="match status" value="1"/>
</dbReference>
<evidence type="ECO:0000256" key="13">
    <source>
        <dbReference type="ARBA" id="ARBA00045365"/>
    </source>
</evidence>
<dbReference type="GO" id="GO:0008270">
    <property type="term" value="F:zinc ion binding"/>
    <property type="evidence" value="ECO:0007669"/>
    <property type="project" value="UniProtKB-KW"/>
</dbReference>
<dbReference type="Pfam" id="PF01207">
    <property type="entry name" value="Dus"/>
    <property type="match status" value="1"/>
</dbReference>
<evidence type="ECO:0000256" key="11">
    <source>
        <dbReference type="ARBA" id="ARBA00023002"/>
    </source>
</evidence>
<evidence type="ECO:0000256" key="8">
    <source>
        <dbReference type="ARBA" id="ARBA00022771"/>
    </source>
</evidence>
<keyword evidence="12" id="KW-0520">NAD</keyword>
<dbReference type="InterPro" id="IPR035587">
    <property type="entry name" value="DUS-like_FMN-bd"/>
</dbReference>
<keyword evidence="6 18" id="KW-0479">Metal-binding</keyword>
<dbReference type="InterPro" id="IPR000571">
    <property type="entry name" value="Znf_CCCH"/>
</dbReference>
<feature type="compositionally biased region" description="Basic and acidic residues" evidence="20">
    <location>
        <begin position="77"/>
        <end position="99"/>
    </location>
</feature>
<evidence type="ECO:0000256" key="19">
    <source>
        <dbReference type="RuleBase" id="RU291113"/>
    </source>
</evidence>
<keyword evidence="2 19" id="KW-0285">Flavoprotein</keyword>
<dbReference type="AlphaFoldDB" id="A0A8P4KFC0"/>
<dbReference type="FunFam" id="3.20.20.70:FF:000067">
    <property type="entry name" value="tRNA-dihydrouridine(47) synthase [NAD(P)(+)]"/>
    <property type="match status" value="1"/>
</dbReference>
<keyword evidence="3 19" id="KW-0288">FMN</keyword>
<keyword evidence="7" id="KW-0677">Repeat</keyword>
<gene>
    <name evidence="22" type="primary">dus3l</name>
</gene>
<sequence>MFQERSCEGVMDKATEEPAGKRTDVPVKGEAAIKPEFLTTKEKFHGFVDSEWRGPKGDKASENDKVEETKVAPPVEPDTKKLKLDSEESNKSGKPDGKRIRGQNKSRPHTKPTTYDEKRLCLSVLQDNRECPFGDKCHFHHDIAEYMATKPADIRESCYLHDTFGKCAFGLTCRFAKAHTTPDFKTMENAELIKACEGKTPVKNSLSKDLQNRLRKRSVSFKKSAEYLKTLSDNRDKREERGNGEMTKDPPVKTIGPLTDVDVIKLRPCEKKQVDFQDKLYLAPLTTCGNLPFRRVCKRFGADITCGEMAMCTNLLQGQQSEWALLKRHESEDVFGVQVEGCFPDTMTRCAELINNNTDVDFVDINSGCPIDLVYKKGGGCGLMTRTRKFEQIIKGMNYVLDVPLTVKIRTGVQEKSNIAHKLIPEMKKWGVSMITLHGRSREQRYTKLADWDYITTCSKLASPVPLFGNGDILSYEDAMKARETGVSGIMIARGALIKPWIFTEIKESRHWDISSNERLDILRDFTNFGLEHWGSDTRGVEKIRTFMLEWLSFMCRYIPVGLLERVPQKINERPPYYMGRNYLESLMASQHVGDWVRISEMLLGPVPTNFNFLPKHKANAYK</sequence>
<evidence type="ECO:0000256" key="18">
    <source>
        <dbReference type="PROSITE-ProRule" id="PRU00723"/>
    </source>
</evidence>
<dbReference type="PANTHER" id="PTHR45846:SF1">
    <property type="entry name" value="TRNA-DIHYDROURIDINE(47) SYNTHASE [NAD(P)(+)]-LIKE"/>
    <property type="match status" value="1"/>
</dbReference>
<keyword evidence="11 19" id="KW-0560">Oxidoreductase</keyword>
<comment type="catalytic activity">
    <reaction evidence="17">
        <text>5,6-dihydrouridine(47) in tRNA + NADP(+) = uridine(47) in tRNA + NADPH + H(+)</text>
        <dbReference type="Rhea" id="RHEA:53360"/>
        <dbReference type="Rhea" id="RHEA-COMP:13539"/>
        <dbReference type="Rhea" id="RHEA-COMP:13540"/>
        <dbReference type="ChEBI" id="CHEBI:15378"/>
        <dbReference type="ChEBI" id="CHEBI:57783"/>
        <dbReference type="ChEBI" id="CHEBI:58349"/>
        <dbReference type="ChEBI" id="CHEBI:65315"/>
        <dbReference type="ChEBI" id="CHEBI:74443"/>
        <dbReference type="EC" id="1.3.1.89"/>
    </reaction>
    <physiologicalReaction direction="right-to-left" evidence="17">
        <dbReference type="Rhea" id="RHEA:53362"/>
    </physiologicalReaction>
</comment>
<feature type="region of interest" description="Disordered" evidence="20">
    <location>
        <begin position="1"/>
        <end position="28"/>
    </location>
</feature>
<comment type="catalytic activity">
    <reaction evidence="15">
        <text>a 5,6-dihydrouridine in mRNA + NAD(+) = a uridine in mRNA + NADH + H(+)</text>
        <dbReference type="Rhea" id="RHEA:69851"/>
        <dbReference type="Rhea" id="RHEA-COMP:14658"/>
        <dbReference type="Rhea" id="RHEA-COMP:17789"/>
        <dbReference type="ChEBI" id="CHEBI:15378"/>
        <dbReference type="ChEBI" id="CHEBI:57540"/>
        <dbReference type="ChEBI" id="CHEBI:57945"/>
        <dbReference type="ChEBI" id="CHEBI:65315"/>
        <dbReference type="ChEBI" id="CHEBI:74443"/>
    </reaction>
    <physiologicalReaction direction="right-to-left" evidence="15">
        <dbReference type="Rhea" id="RHEA:69853"/>
    </physiologicalReaction>
</comment>
<dbReference type="GO" id="GO:0050660">
    <property type="term" value="F:flavin adenine dinucleotide binding"/>
    <property type="evidence" value="ECO:0007669"/>
    <property type="project" value="UniProtKB-UniRule"/>
</dbReference>
<dbReference type="EC" id="1.3.1.-" evidence="19"/>
<keyword evidence="8 18" id="KW-0863">Zinc-finger</keyword>
<evidence type="ECO:0000256" key="10">
    <source>
        <dbReference type="ARBA" id="ARBA00022857"/>
    </source>
</evidence>
<evidence type="ECO:0000256" key="15">
    <source>
        <dbReference type="ARBA" id="ARBA00048342"/>
    </source>
</evidence>
<feature type="region of interest" description="Disordered" evidence="20">
    <location>
        <begin position="232"/>
        <end position="252"/>
    </location>
</feature>
<feature type="domain" description="C3H1-type" evidence="21">
    <location>
        <begin position="115"/>
        <end position="144"/>
    </location>
</feature>
<evidence type="ECO:0000256" key="2">
    <source>
        <dbReference type="ARBA" id="ARBA00022630"/>
    </source>
</evidence>
<evidence type="ECO:0000256" key="12">
    <source>
        <dbReference type="ARBA" id="ARBA00023027"/>
    </source>
</evidence>
<dbReference type="SUPFAM" id="SSF51395">
    <property type="entry name" value="FMN-linked oxidoreductases"/>
    <property type="match status" value="1"/>
</dbReference>
<dbReference type="GO" id="GO:0006397">
    <property type="term" value="P:mRNA processing"/>
    <property type="evidence" value="ECO:0007669"/>
    <property type="project" value="UniProtKB-KW"/>
</dbReference>
<name>A0A8P4KFC0_DICLA</name>
<comment type="cofactor">
    <cofactor evidence="1 19">
        <name>FMN</name>
        <dbReference type="ChEBI" id="CHEBI:58210"/>
    </cofactor>
</comment>
<dbReference type="InterPro" id="IPR018517">
    <property type="entry name" value="tRNA_hU_synthase_CS"/>
</dbReference>
<evidence type="ECO:0000259" key="21">
    <source>
        <dbReference type="PROSITE" id="PS50103"/>
    </source>
</evidence>
<dbReference type="CDD" id="cd02801">
    <property type="entry name" value="DUS_like_FMN"/>
    <property type="match status" value="1"/>
</dbReference>
<dbReference type="Proteomes" id="UP000694389">
    <property type="component" value="Unassembled WGS sequence"/>
</dbReference>
<feature type="compositionally biased region" description="Basic residues" evidence="20">
    <location>
        <begin position="100"/>
        <end position="110"/>
    </location>
</feature>
<dbReference type="PROSITE" id="PS50103">
    <property type="entry name" value="ZF_C3H1"/>
    <property type="match status" value="2"/>
</dbReference>
<dbReference type="FunFam" id="4.10.1000.10:FF:000029">
    <property type="entry name" value="tRNA-dihydrouridine(47) synthase [NAD(P)(+)]"/>
    <property type="match status" value="1"/>
</dbReference>
<evidence type="ECO:0000256" key="16">
    <source>
        <dbReference type="ARBA" id="ARBA00049447"/>
    </source>
</evidence>
<keyword evidence="9 18" id="KW-0862">Zinc</keyword>
<evidence type="ECO:0000256" key="14">
    <source>
        <dbReference type="ARBA" id="ARBA00048266"/>
    </source>
</evidence>
<evidence type="ECO:0000256" key="4">
    <source>
        <dbReference type="ARBA" id="ARBA00022664"/>
    </source>
</evidence>
<evidence type="ECO:0000256" key="5">
    <source>
        <dbReference type="ARBA" id="ARBA00022694"/>
    </source>
</evidence>
<keyword evidence="4" id="KW-0507">mRNA processing</keyword>
<feature type="region of interest" description="Disordered" evidence="20">
    <location>
        <begin position="44"/>
        <end position="113"/>
    </location>
</feature>
<feature type="zinc finger region" description="C3H1-type" evidence="18">
    <location>
        <begin position="152"/>
        <end position="182"/>
    </location>
</feature>
<dbReference type="GO" id="GO:0003723">
    <property type="term" value="F:RNA binding"/>
    <property type="evidence" value="ECO:0007669"/>
    <property type="project" value="TreeGrafter"/>
</dbReference>
<reference evidence="22" key="2">
    <citation type="submission" date="2025-09" db="UniProtKB">
        <authorList>
            <consortium name="Ensembl"/>
        </authorList>
    </citation>
    <scope>IDENTIFICATION</scope>
</reference>
<evidence type="ECO:0000256" key="1">
    <source>
        <dbReference type="ARBA" id="ARBA00001917"/>
    </source>
</evidence>
<dbReference type="Gene3D" id="4.10.1000.10">
    <property type="entry name" value="Zinc finger, CCCH-type"/>
    <property type="match status" value="1"/>
</dbReference>
<dbReference type="PROSITE" id="PS01136">
    <property type="entry name" value="UPF0034"/>
    <property type="match status" value="1"/>
</dbReference>
<feature type="compositionally biased region" description="Basic and acidic residues" evidence="20">
    <location>
        <begin position="232"/>
        <end position="251"/>
    </location>
</feature>
<keyword evidence="23" id="KW-1185">Reference proteome</keyword>
<keyword evidence="10" id="KW-0521">NADP</keyword>
<evidence type="ECO:0000256" key="3">
    <source>
        <dbReference type="ARBA" id="ARBA00022643"/>
    </source>
</evidence>
<organism evidence="22 23">
    <name type="scientific">Dicentrarchus labrax</name>
    <name type="common">European seabass</name>
    <name type="synonym">Morone labrax</name>
    <dbReference type="NCBI Taxonomy" id="13489"/>
    <lineage>
        <taxon>Eukaryota</taxon>
        <taxon>Metazoa</taxon>
        <taxon>Chordata</taxon>
        <taxon>Craniata</taxon>
        <taxon>Vertebrata</taxon>
        <taxon>Euteleostomi</taxon>
        <taxon>Actinopterygii</taxon>
        <taxon>Neopterygii</taxon>
        <taxon>Teleostei</taxon>
        <taxon>Neoteleostei</taxon>
        <taxon>Acanthomorphata</taxon>
        <taxon>Eupercaria</taxon>
        <taxon>Moronidae</taxon>
        <taxon>Dicentrarchus</taxon>
    </lineage>
</organism>
<dbReference type="Gene3D" id="3.20.20.70">
    <property type="entry name" value="Aldolase class I"/>
    <property type="match status" value="1"/>
</dbReference>
<evidence type="ECO:0000256" key="9">
    <source>
        <dbReference type="ARBA" id="ARBA00022833"/>
    </source>
</evidence>
<proteinExistence type="inferred from homology"/>
<comment type="similarity">
    <text evidence="19">Belongs to the dus family. Dus3 subfamily.</text>
</comment>
<feature type="zinc finger region" description="C3H1-type" evidence="18">
    <location>
        <begin position="115"/>
        <end position="144"/>
    </location>
</feature>
<comment type="catalytic activity">
    <reaction evidence="14">
        <text>5,6-dihydrouridine(47) in tRNA + NAD(+) = uridine(47) in tRNA + NADH + H(+)</text>
        <dbReference type="Rhea" id="RHEA:53364"/>
        <dbReference type="Rhea" id="RHEA-COMP:13539"/>
        <dbReference type="Rhea" id="RHEA-COMP:13540"/>
        <dbReference type="ChEBI" id="CHEBI:15378"/>
        <dbReference type="ChEBI" id="CHEBI:57540"/>
        <dbReference type="ChEBI" id="CHEBI:57945"/>
        <dbReference type="ChEBI" id="CHEBI:65315"/>
        <dbReference type="ChEBI" id="CHEBI:74443"/>
        <dbReference type="EC" id="1.3.1.89"/>
    </reaction>
    <physiologicalReaction direction="right-to-left" evidence="14">
        <dbReference type="Rhea" id="RHEA:53366"/>
    </physiologicalReaction>
</comment>
<feature type="compositionally biased region" description="Basic and acidic residues" evidence="20">
    <location>
        <begin position="44"/>
        <end position="70"/>
    </location>
</feature>
<dbReference type="PANTHER" id="PTHR45846">
    <property type="entry name" value="TRNA-DIHYDROURIDINE(47) SYNTHASE [NAD(P)(+)]-LIKE"/>
    <property type="match status" value="1"/>
</dbReference>
<evidence type="ECO:0000256" key="20">
    <source>
        <dbReference type="SAM" id="MobiDB-lite"/>
    </source>
</evidence>
<comment type="catalytic activity">
    <reaction evidence="16">
        <text>a 5,6-dihydrouridine in mRNA + NADP(+) = a uridine in mRNA + NADPH + H(+)</text>
        <dbReference type="Rhea" id="RHEA:69855"/>
        <dbReference type="Rhea" id="RHEA-COMP:14658"/>
        <dbReference type="Rhea" id="RHEA-COMP:17789"/>
        <dbReference type="ChEBI" id="CHEBI:15378"/>
        <dbReference type="ChEBI" id="CHEBI:57783"/>
        <dbReference type="ChEBI" id="CHEBI:58349"/>
        <dbReference type="ChEBI" id="CHEBI:65315"/>
        <dbReference type="ChEBI" id="CHEBI:74443"/>
    </reaction>
    <physiologicalReaction direction="right-to-left" evidence="16">
        <dbReference type="Rhea" id="RHEA:69857"/>
    </physiologicalReaction>
</comment>